<feature type="region of interest" description="Disordered" evidence="1">
    <location>
        <begin position="146"/>
        <end position="199"/>
    </location>
</feature>
<feature type="compositionally biased region" description="Basic residues" evidence="1">
    <location>
        <begin position="173"/>
        <end position="186"/>
    </location>
</feature>
<dbReference type="EMBL" id="CAAALY010014752">
    <property type="protein sequence ID" value="VEL12435.1"/>
    <property type="molecule type" value="Genomic_DNA"/>
</dbReference>
<sequence length="394" mass="43462">RDFGVFFDIGVGVDVSVAAVHHVVREVAPHVKAWQPIGVNALLDGGGSRDERILRKSPDQIITVHSLRRHLSSRSPTGLIPSLLAEFSVSHLLARKLLSSLGSVRKCCMPRRRIGSQDKLATTLFMSSSDFRGKMNIGTVHVLPDRETCSRGDEGETNEELGGGQSRAVKTPKGGRRRTRGLRSRRLPQLGTTSPSDQTLKVSLRSSSTKAASAKSMFRHRGIDIFAGCPVKHSKHVRQSCILSDDVDSAICFHSLSSIKAKLLRERGKWGKRRFRPLGWARSTSLASSLLPPGGTIVPSVQDVGLWTWYMPRRFGGIVSTSCHSQHHTTIRQRPTFCRNGRAITRLYVLNPLVPLSPYREFTLASSHLLSSLPPPFRVADPTRTSCPRLLHGL</sequence>
<name>A0A3S5A1I1_9PLAT</name>
<feature type="non-terminal residue" evidence="2">
    <location>
        <position position="1"/>
    </location>
</feature>
<keyword evidence="3" id="KW-1185">Reference proteome</keyword>
<accession>A0A3S5A1I1</accession>
<organism evidence="2 3">
    <name type="scientific">Protopolystoma xenopodis</name>
    <dbReference type="NCBI Taxonomy" id="117903"/>
    <lineage>
        <taxon>Eukaryota</taxon>
        <taxon>Metazoa</taxon>
        <taxon>Spiralia</taxon>
        <taxon>Lophotrochozoa</taxon>
        <taxon>Platyhelminthes</taxon>
        <taxon>Monogenea</taxon>
        <taxon>Polyopisthocotylea</taxon>
        <taxon>Polystomatidea</taxon>
        <taxon>Polystomatidae</taxon>
        <taxon>Protopolystoma</taxon>
    </lineage>
</organism>
<gene>
    <name evidence="2" type="ORF">PXEA_LOCUS5875</name>
</gene>
<reference evidence="2" key="1">
    <citation type="submission" date="2018-11" db="EMBL/GenBank/DDBJ databases">
        <authorList>
            <consortium name="Pathogen Informatics"/>
        </authorList>
    </citation>
    <scope>NUCLEOTIDE SEQUENCE</scope>
</reference>
<feature type="compositionally biased region" description="Polar residues" evidence="1">
    <location>
        <begin position="190"/>
        <end position="199"/>
    </location>
</feature>
<protein>
    <submittedName>
        <fullName evidence="2">Uncharacterized protein</fullName>
    </submittedName>
</protein>
<evidence type="ECO:0000313" key="2">
    <source>
        <dbReference type="EMBL" id="VEL12435.1"/>
    </source>
</evidence>
<dbReference type="AlphaFoldDB" id="A0A3S5A1I1"/>
<evidence type="ECO:0000256" key="1">
    <source>
        <dbReference type="SAM" id="MobiDB-lite"/>
    </source>
</evidence>
<evidence type="ECO:0000313" key="3">
    <source>
        <dbReference type="Proteomes" id="UP000784294"/>
    </source>
</evidence>
<comment type="caution">
    <text evidence="2">The sequence shown here is derived from an EMBL/GenBank/DDBJ whole genome shotgun (WGS) entry which is preliminary data.</text>
</comment>
<proteinExistence type="predicted"/>
<dbReference type="Proteomes" id="UP000784294">
    <property type="component" value="Unassembled WGS sequence"/>
</dbReference>